<dbReference type="OrthoDB" id="9813967at2"/>
<feature type="domain" description="Multidrug resistance protein MdtA-like barrel-sandwich hybrid" evidence="6">
    <location>
        <begin position="75"/>
        <end position="206"/>
    </location>
</feature>
<dbReference type="STRING" id="177437.HRM2_40100"/>
<reference evidence="9 10" key="1">
    <citation type="journal article" date="2009" name="Environ. Microbiol.">
        <title>Genome sequence of Desulfobacterium autotrophicum HRM2, a marine sulfate reducer oxidizing organic carbon completely to carbon dioxide.</title>
        <authorList>
            <person name="Strittmatter A.W."/>
            <person name="Liesegang H."/>
            <person name="Rabus R."/>
            <person name="Decker I."/>
            <person name="Amann J."/>
            <person name="Andres S."/>
            <person name="Henne A."/>
            <person name="Fricke W.F."/>
            <person name="Martinez-Arias R."/>
            <person name="Bartels D."/>
            <person name="Goesmann A."/>
            <person name="Krause L."/>
            <person name="Puehler A."/>
            <person name="Klenk H.P."/>
            <person name="Richter M."/>
            <person name="Schuler M."/>
            <person name="Gloeckner F.O."/>
            <person name="Meyerdierks A."/>
            <person name="Gottschalk G."/>
            <person name="Amann R."/>
        </authorList>
    </citation>
    <scope>NUCLEOTIDE SEQUENCE [LARGE SCALE GENOMIC DNA]</scope>
    <source>
        <strain evidence="10">ATCC 43914 / DSM 3382 / HRM2</strain>
    </source>
</reference>
<feature type="coiled-coil region" evidence="4">
    <location>
        <begin position="147"/>
        <end position="174"/>
    </location>
</feature>
<dbReference type="AlphaFoldDB" id="C0QC51"/>
<dbReference type="Gene3D" id="2.40.30.170">
    <property type="match status" value="1"/>
</dbReference>
<evidence type="ECO:0000259" key="8">
    <source>
        <dbReference type="Pfam" id="PF25967"/>
    </source>
</evidence>
<keyword evidence="10" id="KW-1185">Reference proteome</keyword>
<feature type="domain" description="Multidrug resistance protein MdtA-like C-terminal permuted SH3" evidence="8">
    <location>
        <begin position="295"/>
        <end position="353"/>
    </location>
</feature>
<dbReference type="PANTHER" id="PTHR30469:SF15">
    <property type="entry name" value="HLYD FAMILY OF SECRETION PROTEINS"/>
    <property type="match status" value="1"/>
</dbReference>
<dbReference type="GO" id="GO:1990281">
    <property type="term" value="C:efflux pump complex"/>
    <property type="evidence" value="ECO:0007669"/>
    <property type="project" value="TreeGrafter"/>
</dbReference>
<dbReference type="InterPro" id="IPR058792">
    <property type="entry name" value="Beta-barrel_RND_2"/>
</dbReference>
<evidence type="ECO:0000256" key="5">
    <source>
        <dbReference type="SAM" id="SignalP"/>
    </source>
</evidence>
<dbReference type="KEGG" id="dat:HRM2_40100"/>
<dbReference type="InterPro" id="IPR058625">
    <property type="entry name" value="MdtA-like_BSH"/>
</dbReference>
<dbReference type="PROSITE" id="PS51257">
    <property type="entry name" value="PROKAR_LIPOPROTEIN"/>
    <property type="match status" value="1"/>
</dbReference>
<keyword evidence="3" id="KW-0813">Transport</keyword>
<gene>
    <name evidence="9" type="primary">arcE</name>
    <name evidence="9" type="ordered locus">HRM2_40100</name>
</gene>
<dbReference type="Gene3D" id="2.40.50.100">
    <property type="match status" value="1"/>
</dbReference>
<evidence type="ECO:0000256" key="3">
    <source>
        <dbReference type="ARBA" id="ARBA00022448"/>
    </source>
</evidence>
<evidence type="ECO:0000256" key="1">
    <source>
        <dbReference type="ARBA" id="ARBA00004196"/>
    </source>
</evidence>
<dbReference type="Proteomes" id="UP000000442">
    <property type="component" value="Chromosome"/>
</dbReference>
<dbReference type="RefSeq" id="WP_015905802.1">
    <property type="nucleotide sequence ID" value="NC_012108.1"/>
</dbReference>
<dbReference type="InterPro" id="IPR006143">
    <property type="entry name" value="RND_pump_MFP"/>
</dbReference>
<comment type="subcellular location">
    <subcellularLocation>
        <location evidence="1">Cell envelope</location>
    </subcellularLocation>
</comment>
<protein>
    <submittedName>
        <fullName evidence="9">ArcE</fullName>
    </submittedName>
</protein>
<dbReference type="PANTHER" id="PTHR30469">
    <property type="entry name" value="MULTIDRUG RESISTANCE PROTEIN MDTA"/>
    <property type="match status" value="1"/>
</dbReference>
<evidence type="ECO:0000256" key="4">
    <source>
        <dbReference type="SAM" id="Coils"/>
    </source>
</evidence>
<keyword evidence="4" id="KW-0175">Coiled coil</keyword>
<dbReference type="Pfam" id="PF25917">
    <property type="entry name" value="BSH_RND"/>
    <property type="match status" value="1"/>
</dbReference>
<dbReference type="Gene3D" id="2.40.420.20">
    <property type="match status" value="1"/>
</dbReference>
<accession>C0QC51</accession>
<evidence type="ECO:0000256" key="2">
    <source>
        <dbReference type="ARBA" id="ARBA00009477"/>
    </source>
</evidence>
<feature type="signal peptide" evidence="5">
    <location>
        <begin position="1"/>
        <end position="23"/>
    </location>
</feature>
<dbReference type="eggNOG" id="COG0845">
    <property type="taxonomic scope" value="Bacteria"/>
</dbReference>
<dbReference type="InterPro" id="IPR058627">
    <property type="entry name" value="MdtA-like_C"/>
</dbReference>
<dbReference type="HOGENOM" id="CLU_018816_1_0_7"/>
<dbReference type="Pfam" id="PF25954">
    <property type="entry name" value="Beta-barrel_RND_2"/>
    <property type="match status" value="1"/>
</dbReference>
<dbReference type="EMBL" id="CP001087">
    <property type="protein sequence ID" value="ACN17068.1"/>
    <property type="molecule type" value="Genomic_DNA"/>
</dbReference>
<evidence type="ECO:0000259" key="7">
    <source>
        <dbReference type="Pfam" id="PF25954"/>
    </source>
</evidence>
<name>C0QC51_DESAH</name>
<dbReference type="Gene3D" id="1.10.287.470">
    <property type="entry name" value="Helix hairpin bin"/>
    <property type="match status" value="1"/>
</dbReference>
<proteinExistence type="inferred from homology"/>
<comment type="similarity">
    <text evidence="2">Belongs to the membrane fusion protein (MFP) (TC 8.A.1) family.</text>
</comment>
<dbReference type="GO" id="GO:0015562">
    <property type="term" value="F:efflux transmembrane transporter activity"/>
    <property type="evidence" value="ECO:0007669"/>
    <property type="project" value="TreeGrafter"/>
</dbReference>
<feature type="chain" id="PRO_5002900517" evidence="5">
    <location>
        <begin position="24"/>
        <end position="368"/>
    </location>
</feature>
<evidence type="ECO:0000259" key="6">
    <source>
        <dbReference type="Pfam" id="PF25917"/>
    </source>
</evidence>
<sequence length="368" mass="39926">MYRFPRISFVSGSILLLLVQLFAAGCDNPLKKTDAVAPALPPLVSAMTVGSLLEDPSHVYSGEVHGRFETGLAFRIPGKVIARHVDAGSVVKAGTVLMQVDPSDVQQAVNASRAQLAAARSQFTLASDQLGRFKALYERDFMSKAELDRYQNAHDSAQSLVKQARAQYTQASNQLAYCNLVAETPGVVLDVRAEQGQVVGAGQPVVIMARGDEKEVEIDIPENRIADFAGDTRFKVTFWALEKVEVQGRARVISPVADPITRTYKARITLVSPPAGVRLGMTASVLQDESVPSRLLIPLSAVYQTGEDPTVWVIQDDRVTQRQVVLGGMDGRDRIAVIKGLEPGDKIVTAGVHKLSGNEKVRVKEDVR</sequence>
<evidence type="ECO:0000313" key="10">
    <source>
        <dbReference type="Proteomes" id="UP000000442"/>
    </source>
</evidence>
<dbReference type="SUPFAM" id="SSF111369">
    <property type="entry name" value="HlyD-like secretion proteins"/>
    <property type="match status" value="1"/>
</dbReference>
<keyword evidence="5" id="KW-0732">Signal</keyword>
<organism evidence="9 10">
    <name type="scientific">Desulforapulum autotrophicum (strain ATCC 43914 / DSM 3382 / VKM B-1955 / HRM2)</name>
    <name type="common">Desulfobacterium autotrophicum</name>
    <dbReference type="NCBI Taxonomy" id="177437"/>
    <lineage>
        <taxon>Bacteria</taxon>
        <taxon>Pseudomonadati</taxon>
        <taxon>Thermodesulfobacteriota</taxon>
        <taxon>Desulfobacteria</taxon>
        <taxon>Desulfobacterales</taxon>
        <taxon>Desulfobacteraceae</taxon>
        <taxon>Desulforapulum</taxon>
    </lineage>
</organism>
<evidence type="ECO:0000313" key="9">
    <source>
        <dbReference type="EMBL" id="ACN17068.1"/>
    </source>
</evidence>
<feature type="domain" description="CusB-like beta-barrel" evidence="7">
    <location>
        <begin position="216"/>
        <end position="285"/>
    </location>
</feature>
<dbReference type="Pfam" id="PF25967">
    <property type="entry name" value="RND-MFP_C"/>
    <property type="match status" value="1"/>
</dbReference>
<dbReference type="NCBIfam" id="TIGR01730">
    <property type="entry name" value="RND_mfp"/>
    <property type="match status" value="1"/>
</dbReference>